<gene>
    <name evidence="2" type="ORF">HT578_00515</name>
</gene>
<evidence type="ECO:0000313" key="3">
    <source>
        <dbReference type="Proteomes" id="UP000677126"/>
    </source>
</evidence>
<accession>A0ABX8DZS4</accession>
<evidence type="ECO:0000313" key="2">
    <source>
        <dbReference type="EMBL" id="QVM82380.1"/>
    </source>
</evidence>
<keyword evidence="3" id="KW-1185">Reference proteome</keyword>
<sequence>MIEPSRIPPRSGIAFRLRSGEILEVIDPHGCQVADLLGFVDKGYPEFD</sequence>
<name>A0ABX8DZS4_9SPHN</name>
<feature type="domain" description="DUF1989" evidence="1">
    <location>
        <begin position="6"/>
        <end position="40"/>
    </location>
</feature>
<dbReference type="EMBL" id="CP054856">
    <property type="protein sequence ID" value="QVM82380.1"/>
    <property type="molecule type" value="Genomic_DNA"/>
</dbReference>
<dbReference type="Pfam" id="PF09347">
    <property type="entry name" value="DUF1989"/>
    <property type="match status" value="1"/>
</dbReference>
<proteinExistence type="predicted"/>
<organism evidence="2 3">
    <name type="scientific">Novosphingobium decolorationis</name>
    <dbReference type="NCBI Taxonomy" id="2698673"/>
    <lineage>
        <taxon>Bacteria</taxon>
        <taxon>Pseudomonadati</taxon>
        <taxon>Pseudomonadota</taxon>
        <taxon>Alphaproteobacteria</taxon>
        <taxon>Sphingomonadales</taxon>
        <taxon>Sphingomonadaceae</taxon>
        <taxon>Novosphingobium</taxon>
    </lineage>
</organism>
<dbReference type="Proteomes" id="UP000677126">
    <property type="component" value="Chromosome"/>
</dbReference>
<reference evidence="2 3" key="1">
    <citation type="journal article" date="2021" name="Int. J. Syst. Evol. Microbiol.">
        <title>Novosphingobium decolorationis sp. nov., an aniline blue-decolourizing bacterium isolated from East Pacific sediment.</title>
        <authorList>
            <person name="Chen X."/>
            <person name="Dong B."/>
            <person name="Chen T."/>
            <person name="Ren N."/>
            <person name="Wang J."/>
            <person name="Xu Y."/>
            <person name="Yang J."/>
            <person name="Zhu S."/>
            <person name="Chen J."/>
        </authorList>
    </citation>
    <scope>NUCLEOTIDE SEQUENCE [LARGE SCALE GENOMIC DNA]</scope>
    <source>
        <strain evidence="2 3">502str22</strain>
    </source>
</reference>
<evidence type="ECO:0000259" key="1">
    <source>
        <dbReference type="Pfam" id="PF09347"/>
    </source>
</evidence>
<protein>
    <submittedName>
        <fullName evidence="2">DUF1989 domain-containing protein</fullName>
    </submittedName>
</protein>
<dbReference type="InterPro" id="IPR018959">
    <property type="entry name" value="DUF1989"/>
</dbReference>